<dbReference type="EMBL" id="AK365691">
    <property type="protein sequence ID" value="BAJ96894.1"/>
    <property type="molecule type" value="mRNA"/>
</dbReference>
<dbReference type="InterPro" id="IPR019826">
    <property type="entry name" value="Carboxylesterase_B_AS"/>
</dbReference>
<proteinExistence type="evidence at transcript level"/>
<evidence type="ECO:0000256" key="1">
    <source>
        <dbReference type="ARBA" id="ARBA00005964"/>
    </source>
</evidence>
<feature type="signal peptide" evidence="3">
    <location>
        <begin position="1"/>
        <end position="16"/>
    </location>
</feature>
<comment type="similarity">
    <text evidence="1 3">Belongs to the type-B carboxylesterase/lipase family.</text>
</comment>
<organism evidence="6">
    <name type="scientific">Hordeum vulgare subsp. vulgare</name>
    <name type="common">Domesticated barley</name>
    <dbReference type="NCBI Taxonomy" id="112509"/>
    <lineage>
        <taxon>Eukaryota</taxon>
        <taxon>Viridiplantae</taxon>
        <taxon>Streptophyta</taxon>
        <taxon>Embryophyta</taxon>
        <taxon>Tracheophyta</taxon>
        <taxon>Spermatophyta</taxon>
        <taxon>Magnoliopsida</taxon>
        <taxon>Liliopsida</taxon>
        <taxon>Poales</taxon>
        <taxon>Poaceae</taxon>
        <taxon>BOP clade</taxon>
        <taxon>Pooideae</taxon>
        <taxon>Triticodae</taxon>
        <taxon>Triticeae</taxon>
        <taxon>Hordeinae</taxon>
        <taxon>Hordeum</taxon>
    </lineage>
</organism>
<dbReference type="InterPro" id="IPR029058">
    <property type="entry name" value="AB_hydrolase_fold"/>
</dbReference>
<feature type="chain" id="PRO_5005129215" description="Carboxylic ester hydrolase" evidence="3">
    <location>
        <begin position="17"/>
        <end position="300"/>
    </location>
</feature>
<dbReference type="AlphaFoldDB" id="F2DP73"/>
<feature type="compositionally biased region" description="Low complexity" evidence="4">
    <location>
        <begin position="80"/>
        <end position="91"/>
    </location>
</feature>
<evidence type="ECO:0000256" key="2">
    <source>
        <dbReference type="ARBA" id="ARBA00022801"/>
    </source>
</evidence>
<protein>
    <recommendedName>
        <fullName evidence="3">Carboxylic ester hydrolase</fullName>
        <ecNumber evidence="3">3.1.1.-</ecNumber>
    </recommendedName>
</protein>
<feature type="domain" description="Carboxylesterase type B" evidence="5">
    <location>
        <begin position="20"/>
        <end position="289"/>
    </location>
</feature>
<dbReference type="PANTHER" id="PTHR45570">
    <property type="entry name" value="CARBOXYLIC ESTER HYDROLASE"/>
    <property type="match status" value="1"/>
</dbReference>
<dbReference type="InterPro" id="IPR002018">
    <property type="entry name" value="CarbesteraseB"/>
</dbReference>
<dbReference type="InterPro" id="IPR019819">
    <property type="entry name" value="Carboxylesterase_B_CS"/>
</dbReference>
<evidence type="ECO:0000259" key="5">
    <source>
        <dbReference type="Pfam" id="PF00135"/>
    </source>
</evidence>
<dbReference type="PROSITE" id="PS00122">
    <property type="entry name" value="CARBOXYLESTERASE_B_1"/>
    <property type="match status" value="1"/>
</dbReference>
<reference evidence="6" key="1">
    <citation type="journal article" date="2011" name="Plant Physiol.">
        <title>Comprehensive sequence analysis of 24,783 barley full-length cDNAs derived from 12 clone libraries.</title>
        <authorList>
            <person name="Matsumoto T."/>
            <person name="Tanaka T."/>
            <person name="Sakai H."/>
            <person name="Amano N."/>
            <person name="Kanamori H."/>
            <person name="Kurita K."/>
            <person name="Kikuta A."/>
            <person name="Kamiya K."/>
            <person name="Yamamoto M."/>
            <person name="Ikawa H."/>
            <person name="Fujii N."/>
            <person name="Hori K."/>
            <person name="Itoh T."/>
            <person name="Sato K."/>
        </authorList>
    </citation>
    <scope>NUCLEOTIDE SEQUENCE</scope>
    <source>
        <tissue evidence="6">Shoot and root</tissue>
    </source>
</reference>
<keyword evidence="2 3" id="KW-0378">Hydrolase</keyword>
<dbReference type="Pfam" id="PF00135">
    <property type="entry name" value="COesterase"/>
    <property type="match status" value="1"/>
</dbReference>
<evidence type="ECO:0000256" key="3">
    <source>
        <dbReference type="RuleBase" id="RU361235"/>
    </source>
</evidence>
<dbReference type="Gene3D" id="3.40.50.1820">
    <property type="entry name" value="alpha/beta hydrolase"/>
    <property type="match status" value="1"/>
</dbReference>
<dbReference type="PROSITE" id="PS00941">
    <property type="entry name" value="CARBOXYLESTERASE_B_2"/>
    <property type="match status" value="1"/>
</dbReference>
<dbReference type="EC" id="3.1.1.-" evidence="3"/>
<accession>F2DP73</accession>
<evidence type="ECO:0000313" key="6">
    <source>
        <dbReference type="EMBL" id="BAJ96894.1"/>
    </source>
</evidence>
<evidence type="ECO:0000256" key="4">
    <source>
        <dbReference type="SAM" id="MobiDB-lite"/>
    </source>
</evidence>
<name>F2DP73_HORVV</name>
<sequence>MILFFIFTILLPTISANEPVVVHTQYGDILGYQTNLSRVFYGIPFAQPPVGPLRWEAPVPVTRWDPKIINATQPPPACPRPKSTTRSTSSIPSGMSEDCLYLNIFTPLSGNVPSTDLLPVMLFIHGGDFQFGAATESIYECELLVNNTNIVIALIQYRLGVLGFLATGNGPNDIKGNYGILDQRLAIAWVKNNINSFGGDPNQITLFGQSAGAQSTALHYITKEMQPYFQRAIIQSSPMTIPFRTYLENVTPTVLLAERLHCPPNNLSCFRDRSADEITTAQAIVNKQITSLNPLFFFEP</sequence>
<feature type="region of interest" description="Disordered" evidence="4">
    <location>
        <begin position="72"/>
        <end position="91"/>
    </location>
</feature>
<keyword evidence="3" id="KW-0732">Signal</keyword>
<dbReference type="GO" id="GO:0016787">
    <property type="term" value="F:hydrolase activity"/>
    <property type="evidence" value="ECO:0007669"/>
    <property type="project" value="UniProtKB-KW"/>
</dbReference>
<dbReference type="SUPFAM" id="SSF53474">
    <property type="entry name" value="alpha/beta-Hydrolases"/>
    <property type="match status" value="1"/>
</dbReference>